<protein>
    <submittedName>
        <fullName evidence="2">MarR family transcriptional regulator</fullName>
    </submittedName>
</protein>
<dbReference type="Proteomes" id="UP000236584">
    <property type="component" value="Plasmid unnamed3"/>
</dbReference>
<keyword evidence="3" id="KW-1185">Reference proteome</keyword>
<dbReference type="Pfam" id="PF19810">
    <property type="entry name" value="HFX_2341_N"/>
    <property type="match status" value="1"/>
</dbReference>
<name>A0A2I8VRM9_9EURY</name>
<accession>A0A2I8VRM9</accession>
<dbReference type="RefSeq" id="WP_103428244.1">
    <property type="nucleotide sequence ID" value="NZ_CP026312.1"/>
</dbReference>
<geneLocation type="plasmid" evidence="2">
    <name>unnamed3</name>
</geneLocation>
<reference evidence="2 3" key="1">
    <citation type="submission" date="2018-01" db="EMBL/GenBank/DDBJ databases">
        <title>Complete genome sequence of Salinigranum rubrum GX10T, an extremely halophilic archaeon isolated from a marine solar saltern.</title>
        <authorList>
            <person name="Han S."/>
        </authorList>
    </citation>
    <scope>NUCLEOTIDE SEQUENCE [LARGE SCALE GENOMIC DNA]</scope>
    <source>
        <strain evidence="2 3">GX10</strain>
        <plasmid evidence="3">Plasmid unnamed3</plasmid>
    </source>
</reference>
<dbReference type="InterPro" id="IPR046260">
    <property type="entry name" value="HFX_2341-like_N"/>
</dbReference>
<evidence type="ECO:0000313" key="2">
    <source>
        <dbReference type="EMBL" id="AUV84565.1"/>
    </source>
</evidence>
<gene>
    <name evidence="2" type="ORF">C2R22_23170</name>
</gene>
<dbReference type="EMBL" id="CP026312">
    <property type="protein sequence ID" value="AUV84565.1"/>
    <property type="molecule type" value="Genomic_DNA"/>
</dbReference>
<feature type="domain" description="HFX-2341-like N-terminal" evidence="1">
    <location>
        <begin position="12"/>
        <end position="149"/>
    </location>
</feature>
<dbReference type="OrthoDB" id="197035at2157"/>
<evidence type="ECO:0000259" key="1">
    <source>
        <dbReference type="Pfam" id="PF19810"/>
    </source>
</evidence>
<organism evidence="2 3">
    <name type="scientific">Salinigranum rubrum</name>
    <dbReference type="NCBI Taxonomy" id="755307"/>
    <lineage>
        <taxon>Archaea</taxon>
        <taxon>Methanobacteriati</taxon>
        <taxon>Methanobacteriota</taxon>
        <taxon>Stenosarchaea group</taxon>
        <taxon>Halobacteria</taxon>
        <taxon>Halobacteriales</taxon>
        <taxon>Haloferacaceae</taxon>
        <taxon>Salinigranum</taxon>
    </lineage>
</organism>
<proteinExistence type="predicted"/>
<dbReference type="AlphaFoldDB" id="A0A2I8VRM9"/>
<keyword evidence="2" id="KW-0614">Plasmid</keyword>
<dbReference type="KEGG" id="srub:C2R22_23170"/>
<sequence>MIRGEPYGRQYNIIPVGFDYERLLHPISKGNLDADRVRILHSSRETDDPEVRNLAGTMVEKLQYAFESHLDIEARVETVDDIFEYKLAYRKAHEMITNEVQDDNDVWINISSMPRTVAFAFATAANALIIENTERRDKIHTYYVSPERYHVIDMLNELRNEKTFLETLNGRYDDPEIEEHLNTVTSLLGNIDRSGITRGAREMAPGERHLEIPAAPLPELRDFEITILRFLDETGPMASTSRLAKALADRMNEEPDSESFRSKVQYNVGKLEAKGFINREKTEKSFETELSTMGELWLATHDENGDNKALAGETD</sequence>
<evidence type="ECO:0000313" key="3">
    <source>
        <dbReference type="Proteomes" id="UP000236584"/>
    </source>
</evidence>
<dbReference type="GeneID" id="35595060"/>